<evidence type="ECO:0000256" key="5">
    <source>
        <dbReference type="ARBA" id="ARBA00022679"/>
    </source>
</evidence>
<evidence type="ECO:0000256" key="1">
    <source>
        <dbReference type="ARBA" id="ARBA00010396"/>
    </source>
</evidence>
<dbReference type="HAMAP" id="MF_01007">
    <property type="entry name" value="16SrRNA_methyltr_H"/>
    <property type="match status" value="1"/>
</dbReference>
<sequence>MTAQKGSKPAHLSVLLEEAVEAMVADASGRYVDGTFGRGGHSRQVLARLGEHGELIGIDKDPEAISVGEQLASEDRRFHICHGSFAELDRFVADAGWGGISGMLMDLGVSSPQLDDATRGFSFMRNGPLDMRMNPQQAPSAAEWLNTAKEKDIADVIWRYGEERFSRRIARAVVERRVEEPLATTRELAELVSAAVPRKEKHKHPATRTFQAVRMFINRELDDLEAGLKLAAHLLEPGGRLVVISFHSLEDRMVKRFMRDLARGPQLPRGLPVTADQAESDFRLIGKAIKAETDEVTDNVRARSAVMRILERRSRTSGV</sequence>
<dbReference type="HOGENOM" id="CLU_038422_2_0_6"/>
<dbReference type="InterPro" id="IPR023397">
    <property type="entry name" value="SAM-dep_MeTrfase_MraW_recog"/>
</dbReference>
<dbReference type="FunFam" id="1.10.150.170:FF:000001">
    <property type="entry name" value="Ribosomal RNA small subunit methyltransferase H"/>
    <property type="match status" value="1"/>
</dbReference>
<feature type="binding site" evidence="7">
    <location>
        <begin position="39"/>
        <end position="41"/>
    </location>
    <ligand>
        <name>S-adenosyl-L-methionine</name>
        <dbReference type="ChEBI" id="CHEBI:59789"/>
    </ligand>
</feature>
<dbReference type="OrthoDB" id="9806637at2"/>
<comment type="caution">
    <text evidence="8">The sequence shown here is derived from an EMBL/GenBank/DDBJ whole genome shotgun (WGS) entry which is preliminary data.</text>
</comment>
<dbReference type="EMBL" id="APLQ01000010">
    <property type="protein sequence ID" value="ENO16869.1"/>
    <property type="molecule type" value="Genomic_DNA"/>
</dbReference>
<dbReference type="PIRSF" id="PIRSF004486">
    <property type="entry name" value="MraW"/>
    <property type="match status" value="1"/>
</dbReference>
<evidence type="ECO:0000256" key="6">
    <source>
        <dbReference type="ARBA" id="ARBA00022691"/>
    </source>
</evidence>
<dbReference type="PANTHER" id="PTHR11265">
    <property type="entry name" value="S-ADENOSYL-METHYLTRANSFERASE MRAW"/>
    <property type="match status" value="1"/>
</dbReference>
<feature type="binding site" evidence="7">
    <location>
        <position position="85"/>
    </location>
    <ligand>
        <name>S-adenosyl-L-methionine</name>
        <dbReference type="ChEBI" id="CHEBI:59789"/>
    </ligand>
</feature>
<dbReference type="PANTHER" id="PTHR11265:SF0">
    <property type="entry name" value="12S RRNA N4-METHYLCYTIDINE METHYLTRANSFERASE"/>
    <property type="match status" value="1"/>
</dbReference>
<comment type="subcellular location">
    <subcellularLocation>
        <location evidence="7">Cytoplasm</location>
    </subcellularLocation>
</comment>
<dbReference type="SUPFAM" id="SSF53335">
    <property type="entry name" value="S-adenosyl-L-methionine-dependent methyltransferases"/>
    <property type="match status" value="1"/>
</dbReference>
<name>N6W9C2_9GAMM</name>
<dbReference type="NCBIfam" id="TIGR00006">
    <property type="entry name" value="16S rRNA (cytosine(1402)-N(4))-methyltransferase RsmH"/>
    <property type="match status" value="1"/>
</dbReference>
<keyword evidence="5 7" id="KW-0808">Transferase</keyword>
<dbReference type="STRING" id="626887.J057_04155"/>
<proteinExistence type="inferred from homology"/>
<organism evidence="8 9">
    <name type="scientific">Marinobacter nanhaiticus D15-8W</name>
    <dbReference type="NCBI Taxonomy" id="626887"/>
    <lineage>
        <taxon>Bacteria</taxon>
        <taxon>Pseudomonadati</taxon>
        <taxon>Pseudomonadota</taxon>
        <taxon>Gammaproteobacteria</taxon>
        <taxon>Pseudomonadales</taxon>
        <taxon>Marinobacteraceae</taxon>
        <taxon>Marinobacter</taxon>
    </lineage>
</organism>
<dbReference type="Proteomes" id="UP000013165">
    <property type="component" value="Unassembled WGS sequence"/>
</dbReference>
<keyword evidence="4 7" id="KW-0489">Methyltransferase</keyword>
<evidence type="ECO:0000313" key="9">
    <source>
        <dbReference type="Proteomes" id="UP000013165"/>
    </source>
</evidence>
<evidence type="ECO:0000256" key="7">
    <source>
        <dbReference type="HAMAP-Rule" id="MF_01007"/>
    </source>
</evidence>
<comment type="similarity">
    <text evidence="1 7">Belongs to the methyltransferase superfamily. RsmH family.</text>
</comment>
<dbReference type="PATRIC" id="fig|626887.3.peg.819"/>
<gene>
    <name evidence="7" type="primary">rsmH</name>
    <name evidence="8" type="ORF">J057_04155</name>
</gene>
<dbReference type="SUPFAM" id="SSF81799">
    <property type="entry name" value="Putative methyltransferase TM0872, insert domain"/>
    <property type="match status" value="1"/>
</dbReference>
<dbReference type="EC" id="2.1.1.199" evidence="7"/>
<evidence type="ECO:0000256" key="3">
    <source>
        <dbReference type="ARBA" id="ARBA00022552"/>
    </source>
</evidence>
<keyword evidence="9" id="KW-1185">Reference proteome</keyword>
<keyword evidence="6 7" id="KW-0949">S-adenosyl-L-methionine</keyword>
<comment type="function">
    <text evidence="7">Specifically methylates the N4 position of cytidine in position 1402 (C1402) of 16S rRNA.</text>
</comment>
<dbReference type="eggNOG" id="COG0275">
    <property type="taxonomic scope" value="Bacteria"/>
</dbReference>
<feature type="binding site" evidence="7">
    <location>
        <position position="59"/>
    </location>
    <ligand>
        <name>S-adenosyl-L-methionine</name>
        <dbReference type="ChEBI" id="CHEBI:59789"/>
    </ligand>
</feature>
<keyword evidence="2 7" id="KW-0963">Cytoplasm</keyword>
<dbReference type="Gene3D" id="3.40.50.150">
    <property type="entry name" value="Vaccinia Virus protein VP39"/>
    <property type="match status" value="1"/>
</dbReference>
<dbReference type="GO" id="GO:0005737">
    <property type="term" value="C:cytoplasm"/>
    <property type="evidence" value="ECO:0007669"/>
    <property type="project" value="UniProtKB-SubCell"/>
</dbReference>
<evidence type="ECO:0000256" key="2">
    <source>
        <dbReference type="ARBA" id="ARBA00022490"/>
    </source>
</evidence>
<dbReference type="Gene3D" id="1.10.150.170">
    <property type="entry name" value="Putative methyltransferase TM0872, insert domain"/>
    <property type="match status" value="1"/>
</dbReference>
<dbReference type="InterPro" id="IPR029063">
    <property type="entry name" value="SAM-dependent_MTases_sf"/>
</dbReference>
<dbReference type="AlphaFoldDB" id="N6W9C2"/>
<dbReference type="Pfam" id="PF01795">
    <property type="entry name" value="Methyltransf_5"/>
    <property type="match status" value="1"/>
</dbReference>
<reference evidence="8 9" key="1">
    <citation type="journal article" date="2013" name="Genome Announc.">
        <title>Genome Sequence of the Polycyclic Aromatic Hydrocarbon-Degrading Bacterium Strain Marinobacter nanhaiticus D15-8WT.</title>
        <authorList>
            <person name="Cui Z."/>
            <person name="Gao W."/>
            <person name="Li Q."/>
            <person name="Xu G."/>
            <person name="Zheng L."/>
        </authorList>
    </citation>
    <scope>NUCLEOTIDE SEQUENCE [LARGE SCALE GENOMIC DNA]</scope>
    <source>
        <strain evidence="8 9">D15-8W</strain>
    </source>
</reference>
<dbReference type="GO" id="GO:0070475">
    <property type="term" value="P:rRNA base methylation"/>
    <property type="evidence" value="ECO:0007669"/>
    <property type="project" value="UniProtKB-UniRule"/>
</dbReference>
<accession>N6W9C2</accession>
<dbReference type="InterPro" id="IPR002903">
    <property type="entry name" value="RsmH"/>
</dbReference>
<feature type="binding site" evidence="7">
    <location>
        <position position="113"/>
    </location>
    <ligand>
        <name>S-adenosyl-L-methionine</name>
        <dbReference type="ChEBI" id="CHEBI:59789"/>
    </ligand>
</feature>
<feature type="binding site" evidence="7">
    <location>
        <position position="106"/>
    </location>
    <ligand>
        <name>S-adenosyl-L-methionine</name>
        <dbReference type="ChEBI" id="CHEBI:59789"/>
    </ligand>
</feature>
<dbReference type="RefSeq" id="WP_004583379.1">
    <property type="nucleotide sequence ID" value="NZ_AP028878.1"/>
</dbReference>
<evidence type="ECO:0000313" key="8">
    <source>
        <dbReference type="EMBL" id="ENO16869.1"/>
    </source>
</evidence>
<comment type="catalytic activity">
    <reaction evidence="7">
        <text>cytidine(1402) in 16S rRNA + S-adenosyl-L-methionine = N(4)-methylcytidine(1402) in 16S rRNA + S-adenosyl-L-homocysteine + H(+)</text>
        <dbReference type="Rhea" id="RHEA:42928"/>
        <dbReference type="Rhea" id="RHEA-COMP:10286"/>
        <dbReference type="Rhea" id="RHEA-COMP:10287"/>
        <dbReference type="ChEBI" id="CHEBI:15378"/>
        <dbReference type="ChEBI" id="CHEBI:57856"/>
        <dbReference type="ChEBI" id="CHEBI:59789"/>
        <dbReference type="ChEBI" id="CHEBI:74506"/>
        <dbReference type="ChEBI" id="CHEBI:82748"/>
        <dbReference type="EC" id="2.1.1.199"/>
    </reaction>
</comment>
<evidence type="ECO:0000256" key="4">
    <source>
        <dbReference type="ARBA" id="ARBA00022603"/>
    </source>
</evidence>
<dbReference type="GO" id="GO:0071424">
    <property type="term" value="F:rRNA (cytosine-N4-)-methyltransferase activity"/>
    <property type="evidence" value="ECO:0007669"/>
    <property type="project" value="UniProtKB-UniRule"/>
</dbReference>
<protein>
    <recommendedName>
        <fullName evidence="7">Ribosomal RNA small subunit methyltransferase H</fullName>
        <ecNumber evidence="7">2.1.1.199</ecNumber>
    </recommendedName>
    <alternativeName>
        <fullName evidence="7">16S rRNA m(4)C1402 methyltransferase</fullName>
    </alternativeName>
    <alternativeName>
        <fullName evidence="7">rRNA (cytosine-N(4)-)-methyltransferase RsmH</fullName>
    </alternativeName>
</protein>
<keyword evidence="3 7" id="KW-0698">rRNA processing</keyword>